<reference evidence="1 2" key="1">
    <citation type="submission" date="2014-09" db="EMBL/GenBank/DDBJ databases">
        <title>Draft genome sequence of Streptomyces natalensis ATCC 27448, producer of the antifungal pimaricin.</title>
        <authorList>
            <person name="Mendes M.V."/>
            <person name="Beites T."/>
            <person name="Pires S."/>
            <person name="Santos C.L."/>
            <person name="Moradas-Ferreira P."/>
        </authorList>
    </citation>
    <scope>NUCLEOTIDE SEQUENCE [LARGE SCALE GENOMIC DNA]</scope>
    <source>
        <strain evidence="1 2">ATCC 27448</strain>
    </source>
</reference>
<sequence length="117" mass="13012">MPFIGEVWRVERGAEVVGEITVTEANFPWLNGRFAPGPGYPELRPHFVRELELVDAIDGGTDGMTAWEDAYNRACEGVRLVAPTGPVAEFLLHIEDDAAWFRWNDEPFPKDPADGAV</sequence>
<dbReference type="AlphaFoldDB" id="A0A0D7CFX7"/>
<dbReference type="PATRIC" id="fig|1240678.4.peg.5668"/>
<dbReference type="RefSeq" id="WP_030071177.1">
    <property type="nucleotide sequence ID" value="NZ_JRKI01000034.1"/>
</dbReference>
<name>A0A0D7CFX7_9ACTN</name>
<accession>A0A0D7CFX7</accession>
<evidence type="ECO:0000313" key="2">
    <source>
        <dbReference type="Proteomes" id="UP000032458"/>
    </source>
</evidence>
<comment type="caution">
    <text evidence="1">The sequence shown here is derived from an EMBL/GenBank/DDBJ whole genome shotgun (WGS) entry which is preliminary data.</text>
</comment>
<evidence type="ECO:0000313" key="1">
    <source>
        <dbReference type="EMBL" id="KIZ15174.1"/>
    </source>
</evidence>
<keyword evidence="2" id="KW-1185">Reference proteome</keyword>
<gene>
    <name evidence="1" type="ORF">SNA_26605</name>
</gene>
<proteinExistence type="predicted"/>
<dbReference type="EMBL" id="JRKI01000034">
    <property type="protein sequence ID" value="KIZ15174.1"/>
    <property type="molecule type" value="Genomic_DNA"/>
</dbReference>
<dbReference type="Proteomes" id="UP000032458">
    <property type="component" value="Unassembled WGS sequence"/>
</dbReference>
<protein>
    <submittedName>
        <fullName evidence="1">Uncharacterized protein</fullName>
    </submittedName>
</protein>
<organism evidence="1 2">
    <name type="scientific">Streptomyces natalensis ATCC 27448</name>
    <dbReference type="NCBI Taxonomy" id="1240678"/>
    <lineage>
        <taxon>Bacteria</taxon>
        <taxon>Bacillati</taxon>
        <taxon>Actinomycetota</taxon>
        <taxon>Actinomycetes</taxon>
        <taxon>Kitasatosporales</taxon>
        <taxon>Streptomycetaceae</taxon>
        <taxon>Streptomyces</taxon>
    </lineage>
</organism>